<feature type="non-terminal residue" evidence="1">
    <location>
        <position position="74"/>
    </location>
</feature>
<dbReference type="Proteomes" id="UP001432322">
    <property type="component" value="Unassembled WGS sequence"/>
</dbReference>
<organism evidence="1 2">
    <name type="scientific">Pristionchus fissidentatus</name>
    <dbReference type="NCBI Taxonomy" id="1538716"/>
    <lineage>
        <taxon>Eukaryota</taxon>
        <taxon>Metazoa</taxon>
        <taxon>Ecdysozoa</taxon>
        <taxon>Nematoda</taxon>
        <taxon>Chromadorea</taxon>
        <taxon>Rhabditida</taxon>
        <taxon>Rhabditina</taxon>
        <taxon>Diplogasteromorpha</taxon>
        <taxon>Diplogasteroidea</taxon>
        <taxon>Neodiplogasteridae</taxon>
        <taxon>Pristionchus</taxon>
    </lineage>
</organism>
<proteinExistence type="predicted"/>
<accession>A0AAV5URY1</accession>
<gene>
    <name evidence="1" type="ORF">PFISCL1PPCAC_1189</name>
</gene>
<comment type="caution">
    <text evidence="1">The sequence shown here is derived from an EMBL/GenBank/DDBJ whole genome shotgun (WGS) entry which is preliminary data.</text>
</comment>
<feature type="non-terminal residue" evidence="1">
    <location>
        <position position="1"/>
    </location>
</feature>
<evidence type="ECO:0000313" key="1">
    <source>
        <dbReference type="EMBL" id="GMT09892.1"/>
    </source>
</evidence>
<name>A0AAV5URY1_9BILA</name>
<protein>
    <submittedName>
        <fullName evidence="1">Uncharacterized protein</fullName>
    </submittedName>
</protein>
<sequence length="74" mass="9233">HLQFFARFSRDELNHVERSFHNLYSRGFFPPLFYRTPPFPFDPLVHCIWYSRPRWSSCDFWSNNDRRFRSCRVS</sequence>
<dbReference type="AlphaFoldDB" id="A0AAV5URY1"/>
<keyword evidence="2" id="KW-1185">Reference proteome</keyword>
<reference evidence="1" key="1">
    <citation type="submission" date="2023-10" db="EMBL/GenBank/DDBJ databases">
        <title>Genome assembly of Pristionchus species.</title>
        <authorList>
            <person name="Yoshida K."/>
            <person name="Sommer R.J."/>
        </authorList>
    </citation>
    <scope>NUCLEOTIDE SEQUENCE</scope>
    <source>
        <strain evidence="1">RS5133</strain>
    </source>
</reference>
<evidence type="ECO:0000313" key="2">
    <source>
        <dbReference type="Proteomes" id="UP001432322"/>
    </source>
</evidence>
<dbReference type="EMBL" id="BTSY01000001">
    <property type="protein sequence ID" value="GMT09892.1"/>
    <property type="molecule type" value="Genomic_DNA"/>
</dbReference>